<organism evidence="4 5">
    <name type="scientific">Acanthoscelides obtectus</name>
    <name type="common">Bean weevil</name>
    <name type="synonym">Bruchus obtectus</name>
    <dbReference type="NCBI Taxonomy" id="200917"/>
    <lineage>
        <taxon>Eukaryota</taxon>
        <taxon>Metazoa</taxon>
        <taxon>Ecdysozoa</taxon>
        <taxon>Arthropoda</taxon>
        <taxon>Hexapoda</taxon>
        <taxon>Insecta</taxon>
        <taxon>Pterygota</taxon>
        <taxon>Neoptera</taxon>
        <taxon>Endopterygota</taxon>
        <taxon>Coleoptera</taxon>
        <taxon>Polyphaga</taxon>
        <taxon>Cucujiformia</taxon>
        <taxon>Chrysomeloidea</taxon>
        <taxon>Chrysomelidae</taxon>
        <taxon>Bruchinae</taxon>
        <taxon>Bruchini</taxon>
        <taxon>Acanthoscelides</taxon>
    </lineage>
</organism>
<evidence type="ECO:0000259" key="3">
    <source>
        <dbReference type="Pfam" id="PF13359"/>
    </source>
</evidence>
<sequence>MVGAPGSTHDNAVFKHSTIGSKILETRLDTPGPKVLLGSTVVMPHFFVADQAFPLSSHIMRPFAGQALPEAESIFNYRLSRSTRRRVIENVFGILAQRWRILRSTIIADIDTCEEIVKAIIVLHNYLQASEAEIPANERRYCPHWLCSLRGGGTAAGGSVESGVL</sequence>
<gene>
    <name evidence="4" type="ORF">ACAOBT_LOCUS18788</name>
</gene>
<proteinExistence type="predicted"/>
<comment type="caution">
    <text evidence="4">The sequence shown here is derived from an EMBL/GenBank/DDBJ whole genome shotgun (WGS) entry which is preliminary data.</text>
</comment>
<keyword evidence="5" id="KW-1185">Reference proteome</keyword>
<evidence type="ECO:0000256" key="2">
    <source>
        <dbReference type="ARBA" id="ARBA00022723"/>
    </source>
</evidence>
<evidence type="ECO:0000313" key="5">
    <source>
        <dbReference type="Proteomes" id="UP001152888"/>
    </source>
</evidence>
<accession>A0A9P0L584</accession>
<evidence type="ECO:0000313" key="4">
    <source>
        <dbReference type="EMBL" id="CAH1988997.1"/>
    </source>
</evidence>
<dbReference type="EMBL" id="CAKOFQ010007054">
    <property type="protein sequence ID" value="CAH1988997.1"/>
    <property type="molecule type" value="Genomic_DNA"/>
</dbReference>
<dbReference type="OrthoDB" id="1699974at2759"/>
<protein>
    <recommendedName>
        <fullName evidence="3">DDE Tnp4 domain-containing protein</fullName>
    </recommendedName>
</protein>
<dbReference type="GO" id="GO:0046872">
    <property type="term" value="F:metal ion binding"/>
    <property type="evidence" value="ECO:0007669"/>
    <property type="project" value="UniProtKB-KW"/>
</dbReference>
<keyword evidence="2" id="KW-0479">Metal-binding</keyword>
<comment type="cofactor">
    <cofactor evidence="1">
        <name>a divalent metal cation</name>
        <dbReference type="ChEBI" id="CHEBI:60240"/>
    </cofactor>
</comment>
<evidence type="ECO:0000256" key="1">
    <source>
        <dbReference type="ARBA" id="ARBA00001968"/>
    </source>
</evidence>
<name>A0A9P0L584_ACAOB</name>
<dbReference type="Pfam" id="PF13359">
    <property type="entry name" value="DDE_Tnp_4"/>
    <property type="match status" value="1"/>
</dbReference>
<dbReference type="Proteomes" id="UP001152888">
    <property type="component" value="Unassembled WGS sequence"/>
</dbReference>
<feature type="domain" description="DDE Tnp4" evidence="3">
    <location>
        <begin position="2"/>
        <end position="125"/>
    </location>
</feature>
<dbReference type="InterPro" id="IPR027806">
    <property type="entry name" value="HARBI1_dom"/>
</dbReference>
<reference evidence="4" key="1">
    <citation type="submission" date="2022-03" db="EMBL/GenBank/DDBJ databases">
        <authorList>
            <person name="Sayadi A."/>
        </authorList>
    </citation>
    <scope>NUCLEOTIDE SEQUENCE</scope>
</reference>
<dbReference type="AlphaFoldDB" id="A0A9P0L584"/>